<dbReference type="Pfam" id="PF06333">
    <property type="entry name" value="Med13_C"/>
    <property type="match status" value="1"/>
</dbReference>
<keyword evidence="7 8" id="KW-0539">Nucleus</keyword>
<feature type="region of interest" description="Disordered" evidence="9">
    <location>
        <begin position="2298"/>
        <end position="2317"/>
    </location>
</feature>
<reference evidence="11" key="1">
    <citation type="submission" date="2022-07" db="EMBL/GenBank/DDBJ databases">
        <title>Phylogenomic reconstructions and comparative analyses of Kickxellomycotina fungi.</title>
        <authorList>
            <person name="Reynolds N.K."/>
            <person name="Stajich J.E."/>
            <person name="Barry K."/>
            <person name="Grigoriev I.V."/>
            <person name="Crous P."/>
            <person name="Smith M.E."/>
        </authorList>
    </citation>
    <scope>NUCLEOTIDE SEQUENCE</scope>
    <source>
        <strain evidence="11">CBS 109367</strain>
    </source>
</reference>
<evidence type="ECO:0000259" key="10">
    <source>
        <dbReference type="Pfam" id="PF06333"/>
    </source>
</evidence>
<feature type="region of interest" description="Disordered" evidence="9">
    <location>
        <begin position="1028"/>
        <end position="1053"/>
    </location>
</feature>
<evidence type="ECO:0000256" key="7">
    <source>
        <dbReference type="ARBA" id="ARBA00023242"/>
    </source>
</evidence>
<dbReference type="GO" id="GO:0003712">
    <property type="term" value="F:transcription coregulator activity"/>
    <property type="evidence" value="ECO:0007669"/>
    <property type="project" value="InterPro"/>
</dbReference>
<keyword evidence="6 8" id="KW-0804">Transcription</keyword>
<keyword evidence="12" id="KW-1185">Reference proteome</keyword>
<dbReference type="GO" id="GO:0006357">
    <property type="term" value="P:regulation of transcription by RNA polymerase II"/>
    <property type="evidence" value="ECO:0007669"/>
    <property type="project" value="InterPro"/>
</dbReference>
<keyword evidence="4 8" id="KW-0805">Transcription regulation</keyword>
<feature type="region of interest" description="Disordered" evidence="9">
    <location>
        <begin position="1166"/>
        <end position="1190"/>
    </location>
</feature>
<proteinExistence type="inferred from homology"/>
<evidence type="ECO:0000256" key="5">
    <source>
        <dbReference type="ARBA" id="ARBA00023159"/>
    </source>
</evidence>
<evidence type="ECO:0000313" key="12">
    <source>
        <dbReference type="Proteomes" id="UP001151516"/>
    </source>
</evidence>
<feature type="compositionally biased region" description="Low complexity" evidence="9">
    <location>
        <begin position="645"/>
        <end position="665"/>
    </location>
</feature>
<evidence type="ECO:0000313" key="11">
    <source>
        <dbReference type="EMBL" id="KAJ2686040.1"/>
    </source>
</evidence>
<evidence type="ECO:0000256" key="9">
    <source>
        <dbReference type="SAM" id="MobiDB-lite"/>
    </source>
</evidence>
<feature type="compositionally biased region" description="Polar residues" evidence="9">
    <location>
        <begin position="327"/>
        <end position="344"/>
    </location>
</feature>
<feature type="domain" description="Mediator complex subunit Med13 C-terminal" evidence="10">
    <location>
        <begin position="2353"/>
        <end position="2651"/>
    </location>
</feature>
<feature type="compositionally biased region" description="Acidic residues" evidence="9">
    <location>
        <begin position="1715"/>
        <end position="1748"/>
    </location>
</feature>
<gene>
    <name evidence="11" type="ORF">IWW39_003892</name>
</gene>
<organism evidence="11 12">
    <name type="scientific">Coemansia spiralis</name>
    <dbReference type="NCBI Taxonomy" id="417178"/>
    <lineage>
        <taxon>Eukaryota</taxon>
        <taxon>Fungi</taxon>
        <taxon>Fungi incertae sedis</taxon>
        <taxon>Zoopagomycota</taxon>
        <taxon>Kickxellomycotina</taxon>
        <taxon>Kickxellomycetes</taxon>
        <taxon>Kickxellales</taxon>
        <taxon>Kickxellaceae</taxon>
        <taxon>Coemansia</taxon>
    </lineage>
</organism>
<comment type="subunit">
    <text evidence="8">Component of the SRB8-11 complex, which itself associates with the Mediator complex.</text>
</comment>
<evidence type="ECO:0000256" key="2">
    <source>
        <dbReference type="ARBA" id="ARBA00009354"/>
    </source>
</evidence>
<feature type="region of interest" description="Disordered" evidence="9">
    <location>
        <begin position="579"/>
        <end position="675"/>
    </location>
</feature>
<comment type="caution">
    <text evidence="11">The sequence shown here is derived from an EMBL/GenBank/DDBJ whole genome shotgun (WGS) entry which is preliminary data.</text>
</comment>
<dbReference type="GO" id="GO:0016592">
    <property type="term" value="C:mediator complex"/>
    <property type="evidence" value="ECO:0007669"/>
    <property type="project" value="InterPro"/>
</dbReference>
<protein>
    <recommendedName>
        <fullName evidence="8">Mediator of RNA polymerase II transcription subunit 13</fullName>
    </recommendedName>
    <alternativeName>
        <fullName evidence="8">Mediator complex subunit 13</fullName>
    </alternativeName>
</protein>
<feature type="compositionally biased region" description="Acidic residues" evidence="9">
    <location>
        <begin position="498"/>
        <end position="519"/>
    </location>
</feature>
<name>A0A9W8GD03_9FUNG</name>
<feature type="compositionally biased region" description="Polar residues" evidence="9">
    <location>
        <begin position="439"/>
        <end position="449"/>
    </location>
</feature>
<comment type="similarity">
    <text evidence="2 8">Belongs to the Mediator complex subunit 13 family.</text>
</comment>
<comment type="subcellular location">
    <subcellularLocation>
        <location evidence="1 8">Nucleus</location>
    </subcellularLocation>
</comment>
<dbReference type="OrthoDB" id="5569585at2759"/>
<comment type="function">
    <text evidence="8">Component of the SRB8-11 complex. The SRB8-11 complex is a regulatory module of the Mediator complex which is itself involved in regulation of basal and activated RNA polymerase II-dependent transcription. The SRB8-11 complex may be involved in the transcriptional repression of a subset of genes regulated by Mediator. It may inhibit the association of the Mediator complex with RNA polymerase II to form the holoenzyme complex.</text>
</comment>
<feature type="compositionally biased region" description="Low complexity" evidence="9">
    <location>
        <begin position="601"/>
        <end position="619"/>
    </location>
</feature>
<feature type="region of interest" description="Disordered" evidence="9">
    <location>
        <begin position="325"/>
        <end position="346"/>
    </location>
</feature>
<feature type="region of interest" description="Disordered" evidence="9">
    <location>
        <begin position="439"/>
        <end position="527"/>
    </location>
</feature>
<evidence type="ECO:0000256" key="6">
    <source>
        <dbReference type="ARBA" id="ARBA00023163"/>
    </source>
</evidence>
<dbReference type="InterPro" id="IPR009401">
    <property type="entry name" value="Med13_C"/>
</dbReference>
<feature type="compositionally biased region" description="Low complexity" evidence="9">
    <location>
        <begin position="469"/>
        <end position="480"/>
    </location>
</feature>
<keyword evidence="5 8" id="KW-0010">Activator</keyword>
<feature type="compositionally biased region" description="Low complexity" evidence="9">
    <location>
        <begin position="1177"/>
        <end position="1186"/>
    </location>
</feature>
<feature type="compositionally biased region" description="Basic and acidic residues" evidence="9">
    <location>
        <begin position="487"/>
        <end position="497"/>
    </location>
</feature>
<accession>A0A9W8GD03</accession>
<feature type="region of interest" description="Disordered" evidence="9">
    <location>
        <begin position="1712"/>
        <end position="1754"/>
    </location>
</feature>
<evidence type="ECO:0000256" key="8">
    <source>
        <dbReference type="RuleBase" id="RU364134"/>
    </source>
</evidence>
<evidence type="ECO:0000256" key="1">
    <source>
        <dbReference type="ARBA" id="ARBA00004123"/>
    </source>
</evidence>
<feature type="compositionally biased region" description="Basic residues" evidence="9">
    <location>
        <begin position="1166"/>
        <end position="1176"/>
    </location>
</feature>
<evidence type="ECO:0000256" key="3">
    <source>
        <dbReference type="ARBA" id="ARBA00022491"/>
    </source>
</evidence>
<evidence type="ECO:0000256" key="4">
    <source>
        <dbReference type="ARBA" id="ARBA00023015"/>
    </source>
</evidence>
<keyword evidence="3 8" id="KW-0678">Repressor</keyword>
<dbReference type="EMBL" id="JANBTX010000124">
    <property type="protein sequence ID" value="KAJ2686040.1"/>
    <property type="molecule type" value="Genomic_DNA"/>
</dbReference>
<sequence length="2694" mass="283625">MADLKTNIIALPAITRSIKWYQYTCSYGEKDAASGCPLVLAVCRRLLDARIPCASRPVGSTGATDAMLAALETVATPQGSTLVHDSVQPADTSQAGQSARLDIPDVWEVWVFHAVIPESQAAGLAPIPSEFQVVDSGDIAWSSPSSVDPQSLTADLASSRLGCSATDQTRVLLHRAWDNLIDRALLPLSIVRFGFRQWVTLDGLPSSSSLHSPEPTANVTAKAGAKACAADKWKLPLTPPSPDPELSTDAIDFLAASSQLDSKSRSRSPLVASAADASASPENATTAMYVLRFSTALSSQGLVLQPISTAVDLLSPIADVEEALRQPTRSSSLPRTPDSPTRTGRFTPLASARVAPYALPAKIISLPEVYLGDSEERILDAWSLIFGYPRTLLATSALPTKDDDASSSSSLAWITLNDDSEPMLYPRRLILVDRSSIGTLSAKTPQGPTSLAGGEPISANAPDQGISDSAISPEESAPEPIESKLAFGDRHGDSSEREEGEDIEEGEEGEYDEEGEISDPSESTPVAPRVIPVDHELDAVVGHLCADIPPVLEPSLAAIRETVGQFQVELRVEQEAEEEARKREQLASNSGSKKAFPALHSAVSDGSKPSSASAKSSAAAGGGTKKRQRSNTRDEAPNKSRRKSASTASASTKPAKASSASTATPMALPVSSDSTPLADGLIATAIPLSEPVNDMGLMEPSAAPGENAGGADIDIGMLFGESGIDEEAAGLVVGAEGEMVGDDMSLGMGLGMGGIGDNLDVDMGGFTTSMFGVTDDDFDFFDSVPSANQQQQQQQQQQNFRAKAELPEALPHMMAFDSMNVDSDSSSLAIQASTDVPMSGVMDMGNNRSVGALDTNGMADEPMQDSMDELFDDGMFDSFFGGPVSVAPMCDTVSISAPPLPAIKEEPAARENISRDGSLMSDLNSASASQGSRGLDGPGVAALGNMHIHSLSSPPGMASVASAETHIGTGDSMPAAAACVDFATPTSIKITPAPSADFQTPTPTMYGAMGSKLLKIGEEDNDASMLAATTTQPESAGAQSTGPQERDTSSTGAQLASNMPYAAVVASESLAKAKSNALSAGVVARPAKTNLTPQTYCSISTPYDNIGTSSRSWLQDHPTPVQSSGEIAAACLPDLGSPTVHYASLVEKSLNPVAWIKRVSARRIQHRAAQRRRRHSAAAGSGSLAAPTSRPPSIHMLRGWLAKYKARLLYAKDFVPSYIQSAKGAEAGLGLTTANAIAEASTDSSLAAVSGDATAGALLLPNGTSSQSRAEPTINLLYSSANAHGDDHASDGRFSGMVQSESRLSAMSFTSIINPRKMAPGHTHMPGTLAPSLSMADLHSAAAMTAKSPESSLVSRNLKSSRKVISDRAIDGSWVPQWLVACRGLTELLHGPKLASVLTWVAAADVVAQLAKRSLTLPANIYYRAEIDIGHDSVDTEMLNRSLGQMGSASVGSLGARIGGLLMLGSGQHGADDALSIPLAKPFHDSHEVQVSSSEGGSAFCALVSRWLAGIQQTDRWTGVVETISDWATCSPLLLHIRADCEYRCNGSAQAAEEAAPLITSAVSTALVSYWGLSTEDHQSQTTAAEGQLTLSKLLALENATTAPTEKYRGYVVKKRRIAASVPGAAGPSGSSSVGESVGAGGGTIVVPSGPGVIEPLMEARILVGAHGQEDVLLPSVGGGALKSRDAESIYIKRWRHAQRLAKRATIDARIASGEIEEAEEGEEREDGEDGPVAEEELAEATEEDWPDPDSCSAEAEDSLRRVCIATSSASLRWWSQMHMRPIGASKDVRWLAFVPPYFGSSTLSTAANHMDVDDSEDEVSADVREWCQTSRNVAEWYLGDVDSAYQAAHLGTHRPLGLHRVLDGTFTQLTEDNALNLTSATGRASPPSPPSQWSARLRYEAERLGQCMAHGWYTTSQLEQQKRSSGQQQLTVEGMLPRGGSCGRGDAASLLPLSTTTLVLYMMVPRSGELAMWLAMSEAACVARAAFADTLSSLIERTSHGLPSSLSSSALGGGAGAGSARCMWPSLVVHPLALDSLADWYHGQRPGSAVVPPAQETAMAIYNRCPELVLPPAAHLAALSSLLLAPASALSMGTGLAAAAPATMASRIALIIQSGRGRWAREQETSEFLGLAASPEPRHAPSPALINNGGRHNAVSTNGISAMRTASASALAKKGGTGERGRGLVRRSGYYVYGSMDHQTPYYDITGFVHRAYIISTPCTFPETSQGGVIAPATIAVSRACRRSDIVLEDDALPTASDAVNVPRTLATMQILPTPAGGPTTRASAYPAAPLRASLSASTMPASATGEPPQLQPKQFADAPTSRVEEDVSSELDEVRVNFKPLGHPHPPSGQKPVNETLYSRLVSHPLRPNDHISTLHCVYTVVGRGAANIRRTWIAVCWCDERGEYVEHDVFADSASNQRQTAATGASSDDDVISAAAAARIWRGCIRYQALSGGQLRIVLGGWQGMGRSQASAWREYASAWRLLQPSQPAVHLCLVNIGINPPDGLCLTRGAAGDDGEGNNGTVETEFGARLQCSLVLHGHQAHLRFPAPRTVHSASRRTIPDEPFADCVQASQIPTGYLVAAQKPLHSAYLSSASSAPAAVPCFCVQLLDVLNDPEHAVADASKGKLELQTTRTILKQYFQLAWLRHAERDSPTAPPTTTTSSTLQWPVHFLPLPIGIIEDIRSALEHILM</sequence>
<dbReference type="Proteomes" id="UP001151516">
    <property type="component" value="Unassembled WGS sequence"/>
</dbReference>